<protein>
    <submittedName>
        <fullName evidence="2">Uncharacterized protein</fullName>
    </submittedName>
</protein>
<name>A0A8H7WEV8_9HELO</name>
<sequence length="141" mass="16046">MATSITIKSPPAEEARVLKVLQRYGPINHHNEITPDQADNFDTFNTCQEMLNTTLERHHPESQAVIKELQGRVGVKAERCSDFQARNNKILQSVGAKDHIIRYVRAIVEERERELDATEIRASILEDKLADANKQLAKKTE</sequence>
<keyword evidence="1" id="KW-0175">Coiled coil</keyword>
<evidence type="ECO:0000313" key="2">
    <source>
        <dbReference type="EMBL" id="KAG4423496.1"/>
    </source>
</evidence>
<evidence type="ECO:0000313" key="3">
    <source>
        <dbReference type="Proteomes" id="UP000664132"/>
    </source>
</evidence>
<dbReference type="Proteomes" id="UP000664132">
    <property type="component" value="Unassembled WGS sequence"/>
</dbReference>
<dbReference type="OrthoDB" id="3560387at2759"/>
<comment type="caution">
    <text evidence="2">The sequence shown here is derived from an EMBL/GenBank/DDBJ whole genome shotgun (WGS) entry which is preliminary data.</text>
</comment>
<proteinExistence type="predicted"/>
<feature type="coiled-coil region" evidence="1">
    <location>
        <begin position="108"/>
        <end position="135"/>
    </location>
</feature>
<evidence type="ECO:0000256" key="1">
    <source>
        <dbReference type="SAM" id="Coils"/>
    </source>
</evidence>
<dbReference type="AlphaFoldDB" id="A0A8H7WEV8"/>
<gene>
    <name evidence="2" type="ORF">IFR04_003319</name>
</gene>
<keyword evidence="3" id="KW-1185">Reference proteome</keyword>
<reference evidence="2" key="1">
    <citation type="submission" date="2021-02" db="EMBL/GenBank/DDBJ databases">
        <title>Genome sequence Cadophora malorum strain M34.</title>
        <authorList>
            <person name="Stefanovic E."/>
            <person name="Vu D."/>
            <person name="Scully C."/>
            <person name="Dijksterhuis J."/>
            <person name="Roader J."/>
            <person name="Houbraken J."/>
        </authorList>
    </citation>
    <scope>NUCLEOTIDE SEQUENCE</scope>
    <source>
        <strain evidence="2">M34</strain>
    </source>
</reference>
<accession>A0A8H7WEV8</accession>
<dbReference type="EMBL" id="JAFJYH010000033">
    <property type="protein sequence ID" value="KAG4423496.1"/>
    <property type="molecule type" value="Genomic_DNA"/>
</dbReference>
<organism evidence="2 3">
    <name type="scientific">Cadophora malorum</name>
    <dbReference type="NCBI Taxonomy" id="108018"/>
    <lineage>
        <taxon>Eukaryota</taxon>
        <taxon>Fungi</taxon>
        <taxon>Dikarya</taxon>
        <taxon>Ascomycota</taxon>
        <taxon>Pezizomycotina</taxon>
        <taxon>Leotiomycetes</taxon>
        <taxon>Helotiales</taxon>
        <taxon>Ploettnerulaceae</taxon>
        <taxon>Cadophora</taxon>
    </lineage>
</organism>